<dbReference type="EMBL" id="CP037900">
    <property type="protein sequence ID" value="QBP08711.1"/>
    <property type="molecule type" value="Genomic_DNA"/>
</dbReference>
<dbReference type="GO" id="GO:0032259">
    <property type="term" value="P:methylation"/>
    <property type="evidence" value="ECO:0007669"/>
    <property type="project" value="UniProtKB-KW"/>
</dbReference>
<dbReference type="OrthoDB" id="9802228at2"/>
<evidence type="ECO:0000256" key="4">
    <source>
        <dbReference type="ARBA" id="ARBA00022763"/>
    </source>
</evidence>
<evidence type="ECO:0000313" key="9">
    <source>
        <dbReference type="Proteomes" id="UP000253772"/>
    </source>
</evidence>
<comment type="catalytic activity">
    <reaction evidence="1">
        <text>a 4-O-methyl-thymidine in DNA + L-cysteinyl-[protein] = a thymidine in DNA + S-methyl-L-cysteinyl-[protein]</text>
        <dbReference type="Rhea" id="RHEA:53428"/>
        <dbReference type="Rhea" id="RHEA-COMP:10131"/>
        <dbReference type="Rhea" id="RHEA-COMP:10132"/>
        <dbReference type="Rhea" id="RHEA-COMP:13555"/>
        <dbReference type="Rhea" id="RHEA-COMP:13556"/>
        <dbReference type="ChEBI" id="CHEBI:29950"/>
        <dbReference type="ChEBI" id="CHEBI:82612"/>
        <dbReference type="ChEBI" id="CHEBI:137386"/>
        <dbReference type="ChEBI" id="CHEBI:137387"/>
        <dbReference type="EC" id="2.1.1.63"/>
    </reaction>
</comment>
<dbReference type="InterPro" id="IPR001497">
    <property type="entry name" value="MethylDNA_cys_MeTrfase_AS"/>
</dbReference>
<dbReference type="AlphaFoldDB" id="A0A482IKR1"/>
<proteinExistence type="predicted"/>
<sequence>MQHHFDAVLPAPFGKVGVRVDGTQVHEIVYLPDSYAEVPPTSALTKRVAEQLDAYYANADTVFDLPLARRGTDFQRKVWAAISAVPRGGLTTYGTIAKSLQSMPRAVGQACGQNWFPIVVPCHRVVAANGLGGFAHHGEEGFHLGVKRWLLRHEGAMLL</sequence>
<keyword evidence="3 8" id="KW-0808">Transferase</keyword>
<keyword evidence="5" id="KW-0234">DNA repair</keyword>
<dbReference type="InterPro" id="IPR036388">
    <property type="entry name" value="WH-like_DNA-bd_sf"/>
</dbReference>
<organism evidence="8 9">
    <name type="scientific">Cupriavidus metallidurans</name>
    <dbReference type="NCBI Taxonomy" id="119219"/>
    <lineage>
        <taxon>Bacteria</taxon>
        <taxon>Pseudomonadati</taxon>
        <taxon>Pseudomonadota</taxon>
        <taxon>Betaproteobacteria</taxon>
        <taxon>Burkholderiales</taxon>
        <taxon>Burkholderiaceae</taxon>
        <taxon>Cupriavidus</taxon>
    </lineage>
</organism>
<gene>
    <name evidence="8" type="ORF">DDF84_002610</name>
</gene>
<dbReference type="InterPro" id="IPR036631">
    <property type="entry name" value="MGMT_N_sf"/>
</dbReference>
<dbReference type="NCBIfam" id="TIGR00589">
    <property type="entry name" value="ogt"/>
    <property type="match status" value="1"/>
</dbReference>
<reference evidence="8 9" key="1">
    <citation type="submission" date="2019-03" db="EMBL/GenBank/DDBJ databases">
        <title>Comparative insights into the high quality Complete genome sequence of highly metal resistant Cupriavidus metallidurans strain BS1 isolated from a gold-copper mine.</title>
        <authorList>
            <person name="Mazhar H.S."/>
            <person name="Rensing C."/>
        </authorList>
    </citation>
    <scope>NUCLEOTIDE SEQUENCE [LARGE SCALE GENOMIC DNA]</scope>
    <source>
        <strain evidence="8 9">BS1</strain>
    </source>
</reference>
<protein>
    <submittedName>
        <fullName evidence="8">Methylated-DNA--[protein]-cysteine S-methyltransferase</fullName>
    </submittedName>
</protein>
<accession>A0A482IKR1</accession>
<dbReference type="GO" id="GO:0006281">
    <property type="term" value="P:DNA repair"/>
    <property type="evidence" value="ECO:0007669"/>
    <property type="project" value="UniProtKB-KW"/>
</dbReference>
<dbReference type="Pfam" id="PF01035">
    <property type="entry name" value="DNA_binding_1"/>
    <property type="match status" value="1"/>
</dbReference>
<dbReference type="CDD" id="cd06445">
    <property type="entry name" value="ATase"/>
    <property type="match status" value="1"/>
</dbReference>
<dbReference type="RefSeq" id="WP_017512873.1">
    <property type="nucleotide sequence ID" value="NZ_CP037900.1"/>
</dbReference>
<evidence type="ECO:0000313" key="8">
    <source>
        <dbReference type="EMBL" id="QBP08711.1"/>
    </source>
</evidence>
<keyword evidence="4" id="KW-0227">DNA damage</keyword>
<evidence type="ECO:0000256" key="3">
    <source>
        <dbReference type="ARBA" id="ARBA00022679"/>
    </source>
</evidence>
<dbReference type="InterPro" id="IPR014048">
    <property type="entry name" value="MethylDNA_cys_MeTrfase_DNA-bd"/>
</dbReference>
<dbReference type="Gene3D" id="1.10.10.10">
    <property type="entry name" value="Winged helix-like DNA-binding domain superfamily/Winged helix DNA-binding domain"/>
    <property type="match status" value="1"/>
</dbReference>
<dbReference type="GO" id="GO:0003908">
    <property type="term" value="F:methylated-DNA-[protein]-cysteine S-methyltransferase activity"/>
    <property type="evidence" value="ECO:0007669"/>
    <property type="project" value="UniProtKB-EC"/>
</dbReference>
<evidence type="ECO:0000256" key="5">
    <source>
        <dbReference type="ARBA" id="ARBA00023204"/>
    </source>
</evidence>
<dbReference type="SUPFAM" id="SSF53155">
    <property type="entry name" value="Methylated DNA-protein cysteine methyltransferase domain"/>
    <property type="match status" value="1"/>
</dbReference>
<evidence type="ECO:0000256" key="1">
    <source>
        <dbReference type="ARBA" id="ARBA00001286"/>
    </source>
</evidence>
<comment type="catalytic activity">
    <reaction evidence="6">
        <text>a 6-O-methyl-2'-deoxyguanosine in DNA + L-cysteinyl-[protein] = S-methyl-L-cysteinyl-[protein] + a 2'-deoxyguanosine in DNA</text>
        <dbReference type="Rhea" id="RHEA:24000"/>
        <dbReference type="Rhea" id="RHEA-COMP:10131"/>
        <dbReference type="Rhea" id="RHEA-COMP:10132"/>
        <dbReference type="Rhea" id="RHEA-COMP:11367"/>
        <dbReference type="Rhea" id="RHEA-COMP:11368"/>
        <dbReference type="ChEBI" id="CHEBI:29950"/>
        <dbReference type="ChEBI" id="CHEBI:82612"/>
        <dbReference type="ChEBI" id="CHEBI:85445"/>
        <dbReference type="ChEBI" id="CHEBI:85448"/>
        <dbReference type="EC" id="2.1.1.63"/>
    </reaction>
</comment>
<keyword evidence="2 8" id="KW-0489">Methyltransferase</keyword>
<evidence type="ECO:0000256" key="2">
    <source>
        <dbReference type="ARBA" id="ARBA00022603"/>
    </source>
</evidence>
<feature type="domain" description="Methylated-DNA-[protein]-cysteine S-methyltransferase DNA binding" evidence="7">
    <location>
        <begin position="73"/>
        <end position="156"/>
    </location>
</feature>
<dbReference type="PANTHER" id="PTHR10815">
    <property type="entry name" value="METHYLATED-DNA--PROTEIN-CYSTEINE METHYLTRANSFERASE"/>
    <property type="match status" value="1"/>
</dbReference>
<dbReference type="SUPFAM" id="SSF46767">
    <property type="entry name" value="Methylated DNA-protein cysteine methyltransferase, C-terminal domain"/>
    <property type="match status" value="1"/>
</dbReference>
<evidence type="ECO:0000259" key="7">
    <source>
        <dbReference type="Pfam" id="PF01035"/>
    </source>
</evidence>
<dbReference type="PANTHER" id="PTHR10815:SF13">
    <property type="entry name" value="METHYLATED-DNA--PROTEIN-CYSTEINE METHYLTRANSFERASE"/>
    <property type="match status" value="1"/>
</dbReference>
<evidence type="ECO:0000256" key="6">
    <source>
        <dbReference type="ARBA" id="ARBA00049348"/>
    </source>
</evidence>
<dbReference type="PROSITE" id="PS00374">
    <property type="entry name" value="MGMT"/>
    <property type="match status" value="1"/>
</dbReference>
<name>A0A482IKR1_9BURK</name>
<dbReference type="InterPro" id="IPR036217">
    <property type="entry name" value="MethylDNA_cys_MeTrfase_DNAb"/>
</dbReference>
<dbReference type="Proteomes" id="UP000253772">
    <property type="component" value="Chromosome c1"/>
</dbReference>